<proteinExistence type="predicted"/>
<protein>
    <submittedName>
        <fullName evidence="2 3">Uncharacterized protein</fullName>
    </submittedName>
</protein>
<reference evidence="2 3" key="1">
    <citation type="submission" date="2022-11" db="UniProtKB">
        <authorList>
            <consortium name="WormBaseParasite"/>
        </authorList>
    </citation>
    <scope>IDENTIFICATION</scope>
</reference>
<name>A0A915A7B8_PARUN</name>
<sequence length="59" mass="6979">MLQIASISIETIWVVELFGGKIGICEKIKKRILTFLWSFSIKYFIIFQHNCNLDRTMIK</sequence>
<dbReference type="WBParaSite" id="PgR002_g164_t09">
    <property type="protein sequence ID" value="PgR002_g164_t09"/>
    <property type="gene ID" value="PgR002_g164"/>
</dbReference>
<dbReference type="WBParaSite" id="PgR002_g164_t05">
    <property type="protein sequence ID" value="PgR002_g164_t05"/>
    <property type="gene ID" value="PgR002_g164"/>
</dbReference>
<dbReference type="WBParaSite" id="PgR002_g164_t07">
    <property type="protein sequence ID" value="PgR002_g164_t07"/>
    <property type="gene ID" value="PgR002_g164"/>
</dbReference>
<evidence type="ECO:0000313" key="1">
    <source>
        <dbReference type="Proteomes" id="UP000887569"/>
    </source>
</evidence>
<dbReference type="WBParaSite" id="PgR002_g164_t02">
    <property type="protein sequence ID" value="PgR002_g164_t02"/>
    <property type="gene ID" value="PgR002_g164"/>
</dbReference>
<dbReference type="AlphaFoldDB" id="A0A915A7B8"/>
<evidence type="ECO:0000313" key="2">
    <source>
        <dbReference type="WBParaSite" id="PgR002_g164_t02"/>
    </source>
</evidence>
<accession>A0A915A7B8</accession>
<keyword evidence="1" id="KW-1185">Reference proteome</keyword>
<evidence type="ECO:0000313" key="3">
    <source>
        <dbReference type="WBParaSite" id="PgR002_g164_t05"/>
    </source>
</evidence>
<dbReference type="Proteomes" id="UP000887569">
    <property type="component" value="Unplaced"/>
</dbReference>
<evidence type="ECO:0000313" key="4">
    <source>
        <dbReference type="WBParaSite" id="PgR002_g164_t07"/>
    </source>
</evidence>
<dbReference type="WBParaSite" id="PgR002_g164_t06">
    <property type="protein sequence ID" value="PgR002_g164_t06"/>
    <property type="gene ID" value="PgR002_g164"/>
</dbReference>
<organism evidence="1 4">
    <name type="scientific">Parascaris univalens</name>
    <name type="common">Nematode worm</name>
    <dbReference type="NCBI Taxonomy" id="6257"/>
    <lineage>
        <taxon>Eukaryota</taxon>
        <taxon>Metazoa</taxon>
        <taxon>Ecdysozoa</taxon>
        <taxon>Nematoda</taxon>
        <taxon>Chromadorea</taxon>
        <taxon>Rhabditida</taxon>
        <taxon>Spirurina</taxon>
        <taxon>Ascaridomorpha</taxon>
        <taxon>Ascaridoidea</taxon>
        <taxon>Ascarididae</taxon>
        <taxon>Parascaris</taxon>
    </lineage>
</organism>